<evidence type="ECO:0000313" key="2">
    <source>
        <dbReference type="EMBL" id="MDA0162628.1"/>
    </source>
</evidence>
<reference evidence="2" key="1">
    <citation type="submission" date="2022-10" db="EMBL/GenBank/DDBJ databases">
        <title>The WGS of Solirubrobacter ginsenosidimutans DSM 21036.</title>
        <authorList>
            <person name="Jiang Z."/>
        </authorList>
    </citation>
    <scope>NUCLEOTIDE SEQUENCE</scope>
    <source>
        <strain evidence="2">DSM 21036</strain>
    </source>
</reference>
<sequence length="192" mass="21100">MSTTSDDGRAVRSPRKGAQDGPVSELSVFLKVKPGREQAIREAFNMPPAEQAELAKAIADVGTLHSARYVLFDNGTRLLIATTFDGDWDVYIEDFAASYVLDAWDKFLIYCEGYPDEGKDRAGLSVHEIKEFLTANQVTASNFAMVYPGVTVPEIQEALRVQTAFQQVLDTPDAAEALQHPALRPLLEHAAD</sequence>
<dbReference type="AlphaFoldDB" id="A0A9X3S6E2"/>
<protein>
    <submittedName>
        <fullName evidence="2">Uncharacterized protein</fullName>
    </submittedName>
</protein>
<keyword evidence="3" id="KW-1185">Reference proteome</keyword>
<proteinExistence type="predicted"/>
<accession>A0A9X3S6E2</accession>
<dbReference type="EMBL" id="JAPDOD010000019">
    <property type="protein sequence ID" value="MDA0162628.1"/>
    <property type="molecule type" value="Genomic_DNA"/>
</dbReference>
<evidence type="ECO:0000313" key="3">
    <source>
        <dbReference type="Proteomes" id="UP001149140"/>
    </source>
</evidence>
<name>A0A9X3S6E2_9ACTN</name>
<dbReference type="RefSeq" id="WP_270041869.1">
    <property type="nucleotide sequence ID" value="NZ_JAPDOD010000019.1"/>
</dbReference>
<gene>
    <name evidence="2" type="ORF">OM076_20310</name>
</gene>
<dbReference type="Proteomes" id="UP001149140">
    <property type="component" value="Unassembled WGS sequence"/>
</dbReference>
<feature type="compositionally biased region" description="Basic and acidic residues" evidence="1">
    <location>
        <begin position="1"/>
        <end position="10"/>
    </location>
</feature>
<organism evidence="2 3">
    <name type="scientific">Solirubrobacter ginsenosidimutans</name>
    <dbReference type="NCBI Taxonomy" id="490573"/>
    <lineage>
        <taxon>Bacteria</taxon>
        <taxon>Bacillati</taxon>
        <taxon>Actinomycetota</taxon>
        <taxon>Thermoleophilia</taxon>
        <taxon>Solirubrobacterales</taxon>
        <taxon>Solirubrobacteraceae</taxon>
        <taxon>Solirubrobacter</taxon>
    </lineage>
</organism>
<feature type="region of interest" description="Disordered" evidence="1">
    <location>
        <begin position="1"/>
        <end position="22"/>
    </location>
</feature>
<comment type="caution">
    <text evidence="2">The sequence shown here is derived from an EMBL/GenBank/DDBJ whole genome shotgun (WGS) entry which is preliminary data.</text>
</comment>
<evidence type="ECO:0000256" key="1">
    <source>
        <dbReference type="SAM" id="MobiDB-lite"/>
    </source>
</evidence>